<organism evidence="1 2">
    <name type="scientific">Anaeromyxobacter oryzae</name>
    <dbReference type="NCBI Taxonomy" id="2918170"/>
    <lineage>
        <taxon>Bacteria</taxon>
        <taxon>Pseudomonadati</taxon>
        <taxon>Myxococcota</taxon>
        <taxon>Myxococcia</taxon>
        <taxon>Myxococcales</taxon>
        <taxon>Cystobacterineae</taxon>
        <taxon>Anaeromyxobacteraceae</taxon>
        <taxon>Anaeromyxobacter</taxon>
    </lineage>
</organism>
<reference evidence="2" key="1">
    <citation type="journal article" date="2022" name="Int. J. Syst. Evol. Microbiol.">
        <title>Anaeromyxobacter oryzae sp. nov., Anaeromyxobacter diazotrophicus sp. nov. and Anaeromyxobacter paludicola sp. nov., isolated from paddy soils.</title>
        <authorList>
            <person name="Itoh H."/>
            <person name="Xu Z."/>
            <person name="Mise K."/>
            <person name="Masuda Y."/>
            <person name="Ushijima N."/>
            <person name="Hayakawa C."/>
            <person name="Shiratori Y."/>
            <person name="Senoo K."/>
        </authorList>
    </citation>
    <scope>NUCLEOTIDE SEQUENCE [LARGE SCALE GENOMIC DNA]</scope>
    <source>
        <strain evidence="2">Red232</strain>
    </source>
</reference>
<sequence>MRRAIALLCGLCACSGLRTYPTVPGGNLSVRPRLEAGVTAALHVHRLDAQCRVEYLGTVKLDDAQLTLDLPAGQASYLLVTFDTSSFFAGRRNTSAAALLNPRAGWRYELDVRYREDIYDVALSEADPHTGQRRVLARRDLDACRPGR</sequence>
<dbReference type="EMBL" id="AP025591">
    <property type="protein sequence ID" value="BDG05729.1"/>
    <property type="molecule type" value="Genomic_DNA"/>
</dbReference>
<name>A0ABN6N1D9_9BACT</name>
<gene>
    <name evidence="1" type="ORF">AMOR_47250</name>
</gene>
<evidence type="ECO:0008006" key="3">
    <source>
        <dbReference type="Google" id="ProtNLM"/>
    </source>
</evidence>
<protein>
    <recommendedName>
        <fullName evidence="3">Lipoprotein</fullName>
    </recommendedName>
</protein>
<dbReference type="RefSeq" id="WP_248354810.1">
    <property type="nucleotide sequence ID" value="NZ_AP025591.1"/>
</dbReference>
<proteinExistence type="predicted"/>
<keyword evidence="2" id="KW-1185">Reference proteome</keyword>
<evidence type="ECO:0000313" key="1">
    <source>
        <dbReference type="EMBL" id="BDG05729.1"/>
    </source>
</evidence>
<accession>A0ABN6N1D9</accession>
<dbReference type="Proteomes" id="UP001162891">
    <property type="component" value="Chromosome"/>
</dbReference>
<evidence type="ECO:0000313" key="2">
    <source>
        <dbReference type="Proteomes" id="UP001162891"/>
    </source>
</evidence>